<keyword evidence="1" id="KW-1133">Transmembrane helix</keyword>
<sequence>TKQDHWNTVLEYISTKEKDRCNVWKDEVQNLLVFSGLFSAVVTALLVESYRDLEEDPNHALFRTMAVGIARLANMTEVGELPQAFAVSASTKRINALWFLSLVFSLSTAVISIVSLQWLR</sequence>
<feature type="transmembrane region" description="Helical" evidence="1">
    <location>
        <begin position="97"/>
        <end position="119"/>
    </location>
</feature>
<keyword evidence="1" id="KW-0472">Membrane</keyword>
<dbReference type="Pfam" id="PF20153">
    <property type="entry name" value="DUF6535"/>
    <property type="match status" value="1"/>
</dbReference>
<keyword evidence="4" id="KW-1185">Reference proteome</keyword>
<dbReference type="InterPro" id="IPR045338">
    <property type="entry name" value="DUF6535"/>
</dbReference>
<evidence type="ECO:0000313" key="3">
    <source>
        <dbReference type="EMBL" id="KAF9527215.1"/>
    </source>
</evidence>
<accession>A0A9P6EDY2</accession>
<dbReference type="OrthoDB" id="3221808at2759"/>
<feature type="non-terminal residue" evidence="3">
    <location>
        <position position="120"/>
    </location>
</feature>
<dbReference type="EMBL" id="MU157863">
    <property type="protein sequence ID" value="KAF9527215.1"/>
    <property type="molecule type" value="Genomic_DNA"/>
</dbReference>
<keyword evidence="1" id="KW-0812">Transmembrane</keyword>
<protein>
    <recommendedName>
        <fullName evidence="2">DUF6535 domain-containing protein</fullName>
    </recommendedName>
</protein>
<dbReference type="AlphaFoldDB" id="A0A9P6EDY2"/>
<gene>
    <name evidence="3" type="ORF">CPB83DRAFT_739952</name>
</gene>
<comment type="caution">
    <text evidence="3">The sequence shown here is derived from an EMBL/GenBank/DDBJ whole genome shotgun (WGS) entry which is preliminary data.</text>
</comment>
<evidence type="ECO:0000313" key="4">
    <source>
        <dbReference type="Proteomes" id="UP000807306"/>
    </source>
</evidence>
<dbReference type="Proteomes" id="UP000807306">
    <property type="component" value="Unassembled WGS sequence"/>
</dbReference>
<name>A0A9P6EDY2_9AGAR</name>
<evidence type="ECO:0000259" key="2">
    <source>
        <dbReference type="Pfam" id="PF20153"/>
    </source>
</evidence>
<organism evidence="3 4">
    <name type="scientific">Crepidotus variabilis</name>
    <dbReference type="NCBI Taxonomy" id="179855"/>
    <lineage>
        <taxon>Eukaryota</taxon>
        <taxon>Fungi</taxon>
        <taxon>Dikarya</taxon>
        <taxon>Basidiomycota</taxon>
        <taxon>Agaricomycotina</taxon>
        <taxon>Agaricomycetes</taxon>
        <taxon>Agaricomycetidae</taxon>
        <taxon>Agaricales</taxon>
        <taxon>Agaricineae</taxon>
        <taxon>Crepidotaceae</taxon>
        <taxon>Crepidotus</taxon>
    </lineage>
</organism>
<evidence type="ECO:0000256" key="1">
    <source>
        <dbReference type="SAM" id="Phobius"/>
    </source>
</evidence>
<feature type="domain" description="DUF6535" evidence="2">
    <location>
        <begin position="6"/>
        <end position="120"/>
    </location>
</feature>
<feature type="non-terminal residue" evidence="3">
    <location>
        <position position="1"/>
    </location>
</feature>
<proteinExistence type="predicted"/>
<reference evidence="3" key="1">
    <citation type="submission" date="2020-11" db="EMBL/GenBank/DDBJ databases">
        <authorList>
            <consortium name="DOE Joint Genome Institute"/>
            <person name="Ahrendt S."/>
            <person name="Riley R."/>
            <person name="Andreopoulos W."/>
            <person name="Labutti K."/>
            <person name="Pangilinan J."/>
            <person name="Ruiz-Duenas F.J."/>
            <person name="Barrasa J.M."/>
            <person name="Sanchez-Garcia M."/>
            <person name="Camarero S."/>
            <person name="Miyauchi S."/>
            <person name="Serrano A."/>
            <person name="Linde D."/>
            <person name="Babiker R."/>
            <person name="Drula E."/>
            <person name="Ayuso-Fernandez I."/>
            <person name="Pacheco R."/>
            <person name="Padilla G."/>
            <person name="Ferreira P."/>
            <person name="Barriuso J."/>
            <person name="Kellner H."/>
            <person name="Castanera R."/>
            <person name="Alfaro M."/>
            <person name="Ramirez L."/>
            <person name="Pisabarro A.G."/>
            <person name="Kuo A."/>
            <person name="Tritt A."/>
            <person name="Lipzen A."/>
            <person name="He G."/>
            <person name="Yan M."/>
            <person name="Ng V."/>
            <person name="Cullen D."/>
            <person name="Martin F."/>
            <person name="Rosso M.-N."/>
            <person name="Henrissat B."/>
            <person name="Hibbett D."/>
            <person name="Martinez A.T."/>
            <person name="Grigoriev I.V."/>
        </authorList>
    </citation>
    <scope>NUCLEOTIDE SEQUENCE</scope>
    <source>
        <strain evidence="3">CBS 506.95</strain>
    </source>
</reference>